<evidence type="ECO:0000256" key="1">
    <source>
        <dbReference type="SAM" id="SignalP"/>
    </source>
</evidence>
<dbReference type="AlphaFoldDB" id="A0A9X2ZJD9"/>
<feature type="domain" description="Putative beta-lactamase-inhibitor-like PepSY-like" evidence="2">
    <location>
        <begin position="71"/>
        <end position="151"/>
    </location>
</feature>
<feature type="signal peptide" evidence="1">
    <location>
        <begin position="1"/>
        <end position="23"/>
    </location>
</feature>
<sequence length="155" mass="17381">MKKIILSGFIALTLLFSATSCSSDDDNNDYESIISAKDLPQPATTFVTSYFPTATYKLIKKQNIPDSDGSVYDVSLSNNFEIDFDVNGNWVDIDGNNQAIPVELIPEKINTYVKENYPSQSVTSIDNEKTHIEIELSNNLELVFDLEGNFIRIDK</sequence>
<name>A0A9X2ZJD9_9FLAO</name>
<comment type="caution">
    <text evidence="3">The sequence shown here is derived from an EMBL/GenBank/DDBJ whole genome shotgun (WGS) entry which is preliminary data.</text>
</comment>
<dbReference type="Proteomes" id="UP001151133">
    <property type="component" value="Unassembled WGS sequence"/>
</dbReference>
<dbReference type="Pfam" id="PF11396">
    <property type="entry name" value="PepSY_like"/>
    <property type="match status" value="1"/>
</dbReference>
<gene>
    <name evidence="3" type="ORF">OIU80_09745</name>
</gene>
<dbReference type="PROSITE" id="PS51257">
    <property type="entry name" value="PROKAR_LIPOPROTEIN"/>
    <property type="match status" value="1"/>
</dbReference>
<evidence type="ECO:0000259" key="2">
    <source>
        <dbReference type="Pfam" id="PF11396"/>
    </source>
</evidence>
<dbReference type="SUPFAM" id="SSF160574">
    <property type="entry name" value="BT0923-like"/>
    <property type="match status" value="1"/>
</dbReference>
<protein>
    <submittedName>
        <fullName evidence="3">PepSY-like domain-containing protein</fullName>
    </submittedName>
</protein>
<evidence type="ECO:0000313" key="4">
    <source>
        <dbReference type="Proteomes" id="UP001151133"/>
    </source>
</evidence>
<dbReference type="Gene3D" id="3.40.1420.30">
    <property type="match status" value="1"/>
</dbReference>
<organism evidence="3 4">
    <name type="scientific">Flavobacterium frigoritolerans</name>
    <dbReference type="NCBI Taxonomy" id="2987686"/>
    <lineage>
        <taxon>Bacteria</taxon>
        <taxon>Pseudomonadati</taxon>
        <taxon>Bacteroidota</taxon>
        <taxon>Flavobacteriia</taxon>
        <taxon>Flavobacteriales</taxon>
        <taxon>Flavobacteriaceae</taxon>
        <taxon>Flavobacterium</taxon>
    </lineage>
</organism>
<reference evidence="3" key="1">
    <citation type="submission" date="2022-10" db="EMBL/GenBank/DDBJ databases">
        <title>Two novel species of Flavobacterium.</title>
        <authorList>
            <person name="Liu Q."/>
            <person name="Xin Y.-H."/>
        </authorList>
    </citation>
    <scope>NUCLEOTIDE SEQUENCE</scope>
    <source>
        <strain evidence="3">LS1R47</strain>
    </source>
</reference>
<evidence type="ECO:0000313" key="3">
    <source>
        <dbReference type="EMBL" id="MCV9932566.1"/>
    </source>
</evidence>
<feature type="chain" id="PRO_5040805010" evidence="1">
    <location>
        <begin position="24"/>
        <end position="155"/>
    </location>
</feature>
<dbReference type="EMBL" id="JAOZEV010000006">
    <property type="protein sequence ID" value="MCV9932566.1"/>
    <property type="molecule type" value="Genomic_DNA"/>
</dbReference>
<dbReference type="RefSeq" id="WP_264286825.1">
    <property type="nucleotide sequence ID" value="NZ_JAOZEV010000006.1"/>
</dbReference>
<proteinExistence type="predicted"/>
<keyword evidence="1" id="KW-0732">Signal</keyword>
<accession>A0A9X2ZJD9</accession>
<dbReference type="InterPro" id="IPR021533">
    <property type="entry name" value="PepSY-like"/>
</dbReference>
<keyword evidence="4" id="KW-1185">Reference proteome</keyword>